<feature type="transmembrane region" description="Helical" evidence="6">
    <location>
        <begin position="20"/>
        <end position="39"/>
    </location>
</feature>
<comment type="caution">
    <text evidence="7">The sequence shown here is derived from an EMBL/GenBank/DDBJ whole genome shotgun (WGS) entry which is preliminary data.</text>
</comment>
<evidence type="ECO:0000256" key="6">
    <source>
        <dbReference type="SAM" id="Phobius"/>
    </source>
</evidence>
<evidence type="ECO:0000256" key="2">
    <source>
        <dbReference type="ARBA" id="ARBA00009166"/>
    </source>
</evidence>
<name>A0AAV5VYT9_9BILA</name>
<dbReference type="PANTHER" id="PTHR22945:SF40">
    <property type="entry name" value="SERPENTINE RECEPTOR, CLASS D (DELTA)-RELATED"/>
    <property type="match status" value="1"/>
</dbReference>
<keyword evidence="8" id="KW-1185">Reference proteome</keyword>
<reference evidence="7" key="1">
    <citation type="submission" date="2023-10" db="EMBL/GenBank/DDBJ databases">
        <title>Genome assembly of Pristionchus species.</title>
        <authorList>
            <person name="Yoshida K."/>
            <person name="Sommer R.J."/>
        </authorList>
    </citation>
    <scope>NUCLEOTIDE SEQUENCE</scope>
    <source>
        <strain evidence="7">RS5133</strain>
    </source>
</reference>
<feature type="non-terminal residue" evidence="7">
    <location>
        <position position="1"/>
    </location>
</feature>
<accession>A0AAV5VYT9</accession>
<keyword evidence="3 6" id="KW-0812">Transmembrane</keyword>
<dbReference type="GO" id="GO:0016020">
    <property type="term" value="C:membrane"/>
    <property type="evidence" value="ECO:0007669"/>
    <property type="project" value="UniProtKB-SubCell"/>
</dbReference>
<dbReference type="InterPro" id="IPR019421">
    <property type="entry name" value="7TM_GPCR_serpentine_rcpt_Srd"/>
</dbReference>
<dbReference type="AlphaFoldDB" id="A0AAV5VYT9"/>
<evidence type="ECO:0000313" key="7">
    <source>
        <dbReference type="EMBL" id="GMT23097.1"/>
    </source>
</evidence>
<proteinExistence type="inferred from homology"/>
<keyword evidence="5 6" id="KW-0472">Membrane</keyword>
<comment type="subcellular location">
    <subcellularLocation>
        <location evidence="1">Membrane</location>
        <topology evidence="1">Multi-pass membrane protein</topology>
    </subcellularLocation>
</comment>
<comment type="similarity">
    <text evidence="2">Belongs to the nematode receptor-like protein srd family.</text>
</comment>
<protein>
    <recommendedName>
        <fullName evidence="9">G protein-coupled receptor</fullName>
    </recommendedName>
</protein>
<dbReference type="PANTHER" id="PTHR22945">
    <property type="entry name" value="SERPENTINE RECEPTOR, CLASS D DELTA"/>
    <property type="match status" value="1"/>
</dbReference>
<dbReference type="Proteomes" id="UP001432322">
    <property type="component" value="Unassembled WGS sequence"/>
</dbReference>
<evidence type="ECO:0000256" key="3">
    <source>
        <dbReference type="ARBA" id="ARBA00022692"/>
    </source>
</evidence>
<feature type="transmembrane region" description="Helical" evidence="6">
    <location>
        <begin position="51"/>
        <end position="73"/>
    </location>
</feature>
<keyword evidence="4 6" id="KW-1133">Transmembrane helix</keyword>
<evidence type="ECO:0000313" key="8">
    <source>
        <dbReference type="Proteomes" id="UP001432322"/>
    </source>
</evidence>
<dbReference type="Pfam" id="PF10317">
    <property type="entry name" value="7TM_GPCR_Srd"/>
    <property type="match status" value="1"/>
</dbReference>
<evidence type="ECO:0000256" key="1">
    <source>
        <dbReference type="ARBA" id="ARBA00004141"/>
    </source>
</evidence>
<evidence type="ECO:0000256" key="5">
    <source>
        <dbReference type="ARBA" id="ARBA00023136"/>
    </source>
</evidence>
<dbReference type="InterPro" id="IPR050920">
    <property type="entry name" value="Nematode_rcpt-like_delta"/>
</dbReference>
<gene>
    <name evidence="7" type="ORF">PFISCL1PPCAC_14394</name>
</gene>
<dbReference type="EMBL" id="BTSY01000004">
    <property type="protein sequence ID" value="GMT23097.1"/>
    <property type="molecule type" value="Genomic_DNA"/>
</dbReference>
<evidence type="ECO:0008006" key="9">
    <source>
        <dbReference type="Google" id="ProtNLM"/>
    </source>
</evidence>
<feature type="non-terminal residue" evidence="7">
    <location>
        <position position="152"/>
    </location>
</feature>
<feature type="transmembrane region" description="Helical" evidence="6">
    <location>
        <begin position="104"/>
        <end position="127"/>
    </location>
</feature>
<sequence length="152" mass="16454">FLWLLDVTGAVKSTALRRTVVMSTSVVALISPLITLYYLPAYNRTPKSLSAYSVILLATAIVDLVVASCSWMTTVRLAFEDGVIVLDYIGPCTLISVSTCHALFSLHAGAACQSIVMLLISFAYRLWSVRHSSSIIIKGKSTKLILVAICVL</sequence>
<evidence type="ECO:0000256" key="4">
    <source>
        <dbReference type="ARBA" id="ARBA00022989"/>
    </source>
</evidence>
<organism evidence="7 8">
    <name type="scientific">Pristionchus fissidentatus</name>
    <dbReference type="NCBI Taxonomy" id="1538716"/>
    <lineage>
        <taxon>Eukaryota</taxon>
        <taxon>Metazoa</taxon>
        <taxon>Ecdysozoa</taxon>
        <taxon>Nematoda</taxon>
        <taxon>Chromadorea</taxon>
        <taxon>Rhabditida</taxon>
        <taxon>Rhabditina</taxon>
        <taxon>Diplogasteromorpha</taxon>
        <taxon>Diplogasteroidea</taxon>
        <taxon>Neodiplogasteridae</taxon>
        <taxon>Pristionchus</taxon>
    </lineage>
</organism>